<dbReference type="AlphaFoldDB" id="A0A0F5HP66"/>
<evidence type="ECO:0000313" key="2">
    <source>
        <dbReference type="Proteomes" id="UP000031563"/>
    </source>
</evidence>
<comment type="caution">
    <text evidence="1">The sequence shown here is derived from an EMBL/GenBank/DDBJ whole genome shotgun (WGS) entry which is preliminary data.</text>
</comment>
<protein>
    <submittedName>
        <fullName evidence="1">Uncharacterized protein</fullName>
    </submittedName>
</protein>
<keyword evidence="2" id="KW-1185">Reference proteome</keyword>
<organism evidence="1 2">
    <name type="scientific">Bacillus thermotolerans</name>
    <name type="common">Quasibacillus thermotolerans</name>
    <dbReference type="NCBI Taxonomy" id="1221996"/>
    <lineage>
        <taxon>Bacteria</taxon>
        <taxon>Bacillati</taxon>
        <taxon>Bacillota</taxon>
        <taxon>Bacilli</taxon>
        <taxon>Bacillales</taxon>
        <taxon>Bacillaceae</taxon>
        <taxon>Bacillus</taxon>
    </lineage>
</organism>
<proteinExistence type="predicted"/>
<dbReference type="Proteomes" id="UP000031563">
    <property type="component" value="Unassembled WGS sequence"/>
</dbReference>
<sequence length="44" mass="4980">MEKNVKNINMITVSAVQKLASNVQRHAERSLNPINNKESLKAIF</sequence>
<gene>
    <name evidence="1" type="ORF">QY95_03838</name>
</gene>
<evidence type="ECO:0000313" key="1">
    <source>
        <dbReference type="EMBL" id="KKB34627.1"/>
    </source>
</evidence>
<dbReference type="EMBL" id="JWIR02000081">
    <property type="protein sequence ID" value="KKB34627.1"/>
    <property type="molecule type" value="Genomic_DNA"/>
</dbReference>
<reference evidence="1" key="1">
    <citation type="submission" date="2015-02" db="EMBL/GenBank/DDBJ databases">
        <title>Genome Assembly of Bacillaceae bacterium MTCC 8252.</title>
        <authorList>
            <person name="Verma A."/>
            <person name="Khatri I."/>
            <person name="Mual P."/>
            <person name="Subramanian S."/>
            <person name="Krishnamurthi S."/>
        </authorList>
    </citation>
    <scope>NUCLEOTIDE SEQUENCE [LARGE SCALE GENOMIC DNA]</scope>
    <source>
        <strain evidence="1">MTCC 8252</strain>
    </source>
</reference>
<accession>A0A0F5HP66</accession>
<name>A0A0F5HP66_BACTR</name>